<dbReference type="RefSeq" id="WP_017078551.1">
    <property type="nucleotide sequence ID" value="NZ_AP025461.1"/>
</dbReference>
<dbReference type="AlphaFoldDB" id="A0A1C3ISU0"/>
<sequence>MLLREFKHHFKRGDLESAVAVNSPNNDGYYLMVRSNKWGVNSFLESDRKLKPRVFKTQQALLNAARSIGFNHQSVDMQNL</sequence>
<dbReference type="GeneID" id="94234906"/>
<proteinExistence type="predicted"/>
<gene>
    <name evidence="1" type="ORF">VAT7223_02221</name>
</gene>
<accession>A0A1C3ISU0</accession>
<evidence type="ECO:0000313" key="2">
    <source>
        <dbReference type="Proteomes" id="UP000092876"/>
    </source>
</evidence>
<reference evidence="2" key="1">
    <citation type="submission" date="2016-06" db="EMBL/GenBank/DDBJ databases">
        <authorList>
            <person name="Rodrigo-Torres Lidia"/>
            <person name="Arahal R.David."/>
        </authorList>
    </citation>
    <scope>NUCLEOTIDE SEQUENCE [LARGE SCALE GENOMIC DNA]</scope>
    <source>
        <strain evidence="2">CECT 7223</strain>
    </source>
</reference>
<dbReference type="Proteomes" id="UP000092876">
    <property type="component" value="Unassembled WGS sequence"/>
</dbReference>
<name>A0A1C3ISU0_9VIBR</name>
<evidence type="ECO:0000313" key="1">
    <source>
        <dbReference type="EMBL" id="SBS64493.1"/>
    </source>
</evidence>
<protein>
    <submittedName>
        <fullName evidence="1">Uncharacterized protein</fullName>
    </submittedName>
</protein>
<organism evidence="1 2">
    <name type="scientific">Vibrio atlanticus</name>
    <dbReference type="NCBI Taxonomy" id="693153"/>
    <lineage>
        <taxon>Bacteria</taxon>
        <taxon>Pseudomonadati</taxon>
        <taxon>Pseudomonadota</taxon>
        <taxon>Gammaproteobacteria</taxon>
        <taxon>Vibrionales</taxon>
        <taxon>Vibrionaceae</taxon>
        <taxon>Vibrio</taxon>
    </lineage>
</organism>
<dbReference type="EMBL" id="FLQP01000028">
    <property type="protein sequence ID" value="SBS64493.1"/>
    <property type="molecule type" value="Genomic_DNA"/>
</dbReference>